<organism evidence="2 3">
    <name type="scientific">Propioniciclava coleopterorum</name>
    <dbReference type="NCBI Taxonomy" id="2714937"/>
    <lineage>
        <taxon>Bacteria</taxon>
        <taxon>Bacillati</taxon>
        <taxon>Actinomycetota</taxon>
        <taxon>Actinomycetes</taxon>
        <taxon>Propionibacteriales</taxon>
        <taxon>Propionibacteriaceae</taxon>
        <taxon>Propioniciclava</taxon>
    </lineage>
</organism>
<dbReference type="SUPFAM" id="SSF51726">
    <property type="entry name" value="UROD/MetE-like"/>
    <property type="match status" value="1"/>
</dbReference>
<dbReference type="Gene3D" id="3.20.20.210">
    <property type="match status" value="1"/>
</dbReference>
<sequence length="313" mass="33891">MNKRQVLDDVLAGRPTVGVPTLFWKHFAGDDALGDAAVRAHRDWVTATDPVLIKVMNEQLYPVAPDWESVAPYRVDEPRFQEQLRVVRALVEEYGESHQVFVTMHGVVISAFHSTGVPGYEPNRMLVSKALREQTEAVDAAYQTVAESLIAHAEAYLDAGADGITYAALGGERSNFTADEFARHVRPRDLAVLEAIGDAGGTRMLHLCKDDLDIDRFRGYPTELVSWGARLNDISFERARALFPDATLVGGIASDDPLFAGGPQADRDPDATIERVVAENGGRGRLIVGADCSLPDQTAGRDVGVLAAAAARA</sequence>
<feature type="domain" description="Uroporphyrinogen decarboxylase (URO-D)" evidence="1">
    <location>
        <begin position="66"/>
        <end position="310"/>
    </location>
</feature>
<dbReference type="GO" id="GO:0004853">
    <property type="term" value="F:uroporphyrinogen decarboxylase activity"/>
    <property type="evidence" value="ECO:0007669"/>
    <property type="project" value="InterPro"/>
</dbReference>
<evidence type="ECO:0000313" key="3">
    <source>
        <dbReference type="Proteomes" id="UP000501058"/>
    </source>
</evidence>
<evidence type="ECO:0000313" key="2">
    <source>
        <dbReference type="EMBL" id="QIK71959.1"/>
    </source>
</evidence>
<reference evidence="2 3" key="1">
    <citation type="submission" date="2020-03" db="EMBL/GenBank/DDBJ databases">
        <title>Propioniciclava sp. nov., isolated from Hydrophilus acuminatus.</title>
        <authorList>
            <person name="Hyun D.-W."/>
            <person name="Bae J.-W."/>
        </authorList>
    </citation>
    <scope>NUCLEOTIDE SEQUENCE [LARGE SCALE GENOMIC DNA]</scope>
    <source>
        <strain evidence="2 3">HDW11</strain>
    </source>
</reference>
<name>A0A6G7Y5G9_9ACTN</name>
<evidence type="ECO:0000259" key="1">
    <source>
        <dbReference type="Pfam" id="PF01208"/>
    </source>
</evidence>
<keyword evidence="3" id="KW-1185">Reference proteome</keyword>
<dbReference type="AlphaFoldDB" id="A0A6G7Y5G9"/>
<dbReference type="GO" id="GO:0006779">
    <property type="term" value="P:porphyrin-containing compound biosynthetic process"/>
    <property type="evidence" value="ECO:0007669"/>
    <property type="project" value="InterPro"/>
</dbReference>
<gene>
    <name evidence="2" type="ORF">G7070_06380</name>
</gene>
<dbReference type="KEGG" id="prv:G7070_06380"/>
<accession>A0A6G7Y5G9</accession>
<dbReference type="InterPro" id="IPR000257">
    <property type="entry name" value="Uroporphyrinogen_deCOase"/>
</dbReference>
<dbReference type="Proteomes" id="UP000501058">
    <property type="component" value="Chromosome"/>
</dbReference>
<dbReference type="Pfam" id="PF01208">
    <property type="entry name" value="URO-D"/>
    <property type="match status" value="1"/>
</dbReference>
<dbReference type="EMBL" id="CP049865">
    <property type="protein sequence ID" value="QIK71959.1"/>
    <property type="molecule type" value="Genomic_DNA"/>
</dbReference>
<dbReference type="InterPro" id="IPR038071">
    <property type="entry name" value="UROD/MetE-like_sf"/>
</dbReference>
<proteinExistence type="predicted"/>
<dbReference type="RefSeq" id="WP_166232853.1">
    <property type="nucleotide sequence ID" value="NZ_CP049865.1"/>
</dbReference>
<protein>
    <recommendedName>
        <fullName evidence="1">Uroporphyrinogen decarboxylase (URO-D) domain-containing protein</fullName>
    </recommendedName>
</protein>